<reference evidence="2" key="1">
    <citation type="submission" date="2019-08" db="EMBL/GenBank/DDBJ databases">
        <authorList>
            <person name="Kucharzyk K."/>
            <person name="Murdoch R.W."/>
            <person name="Higgins S."/>
            <person name="Loffler F."/>
        </authorList>
    </citation>
    <scope>NUCLEOTIDE SEQUENCE</scope>
</reference>
<dbReference type="EMBL" id="VSSQ01040836">
    <property type="protein sequence ID" value="MPM94153.1"/>
    <property type="molecule type" value="Genomic_DNA"/>
</dbReference>
<protein>
    <submittedName>
        <fullName evidence="2">Uncharacterized protein</fullName>
    </submittedName>
</protein>
<proteinExistence type="predicted"/>
<name>A0A645DZV9_9ZZZZ</name>
<keyword evidence="1" id="KW-0812">Transmembrane</keyword>
<evidence type="ECO:0000313" key="2">
    <source>
        <dbReference type="EMBL" id="MPM94153.1"/>
    </source>
</evidence>
<keyword evidence="1" id="KW-1133">Transmembrane helix</keyword>
<sequence length="128" mass="15037">MVHGNMAFRKCTCLWRSNIIEVRKVLASLVLNLICLPGKNISGEKECLVKTPFRIYLLISIKQLLMPERKYLVTSKNQNNIYLLRLNYIWVIYVIAQLPIRMQFLMFILFCADITGGTEHLFWQEILT</sequence>
<organism evidence="2">
    <name type="scientific">bioreactor metagenome</name>
    <dbReference type="NCBI Taxonomy" id="1076179"/>
    <lineage>
        <taxon>unclassified sequences</taxon>
        <taxon>metagenomes</taxon>
        <taxon>ecological metagenomes</taxon>
    </lineage>
</organism>
<accession>A0A645DZV9</accession>
<feature type="transmembrane region" description="Helical" evidence="1">
    <location>
        <begin position="79"/>
        <end position="98"/>
    </location>
</feature>
<gene>
    <name evidence="2" type="ORF">SDC9_141297</name>
</gene>
<keyword evidence="1" id="KW-0472">Membrane</keyword>
<comment type="caution">
    <text evidence="2">The sequence shown here is derived from an EMBL/GenBank/DDBJ whole genome shotgun (WGS) entry which is preliminary data.</text>
</comment>
<dbReference type="AlphaFoldDB" id="A0A645DZV9"/>
<evidence type="ECO:0000256" key="1">
    <source>
        <dbReference type="SAM" id="Phobius"/>
    </source>
</evidence>